<dbReference type="GO" id="GO:0004590">
    <property type="term" value="F:orotidine-5'-phosphate decarboxylase activity"/>
    <property type="evidence" value="ECO:0007669"/>
    <property type="project" value="UniProtKB-EC"/>
</dbReference>
<dbReference type="InterPro" id="IPR011995">
    <property type="entry name" value="OMPdecase_type-2"/>
</dbReference>
<dbReference type="PANTHER" id="PTHR43375:SF1">
    <property type="entry name" value="OROTIDINE 5'-PHOSPHATE DECARBOXYLASE"/>
    <property type="match status" value="1"/>
</dbReference>
<evidence type="ECO:0000313" key="10">
    <source>
        <dbReference type="Proteomes" id="UP000326331"/>
    </source>
</evidence>
<dbReference type="Gene3D" id="3.20.20.70">
    <property type="entry name" value="Aldolase class I"/>
    <property type="match status" value="1"/>
</dbReference>
<reference evidence="9 10" key="1">
    <citation type="submission" date="2019-08" db="EMBL/GenBank/DDBJ databases">
        <authorList>
            <person name="Toschakov S.V."/>
        </authorList>
    </citation>
    <scope>NUCLEOTIDE SEQUENCE [LARGE SCALE GENOMIC DNA]</scope>
    <source>
        <strain evidence="9 10">3753O</strain>
    </source>
</reference>
<dbReference type="PROSITE" id="PS00156">
    <property type="entry name" value="OMPDECASE"/>
    <property type="match status" value="1"/>
</dbReference>
<comment type="similarity">
    <text evidence="2 7">Belongs to the OMP decarboxylase family. Type 2 subfamily.</text>
</comment>
<dbReference type="InterPro" id="IPR018089">
    <property type="entry name" value="OMPdecase_AS"/>
</dbReference>
<dbReference type="InterPro" id="IPR013785">
    <property type="entry name" value="Aldolase_TIM"/>
</dbReference>
<dbReference type="InterPro" id="IPR011060">
    <property type="entry name" value="RibuloseP-bd_barrel"/>
</dbReference>
<reference evidence="9 10" key="2">
    <citation type="submission" date="2019-10" db="EMBL/GenBank/DDBJ databases">
        <title>Thermopilla bonchosmolovskayae gen. nov., sp. nov., a moderately thermophilic Chloroflexi bacterium from a Chukotka hot spring (Arctic, Russia), representing a novel classis Thermopillaia, which include previously uncultivated lineage OLB14.</title>
        <authorList>
            <person name="Kochetkova T.V."/>
            <person name="Zayulina K.S."/>
            <person name="Zhigarkov V.S."/>
            <person name="Minaev N.V."/>
            <person name="Novikov A."/>
            <person name="Toshchakov S.V."/>
            <person name="Elcheninov A.G."/>
            <person name="Kublanov I.V."/>
        </authorList>
    </citation>
    <scope>NUCLEOTIDE SEQUENCE [LARGE SCALE GENOMIC DNA]</scope>
    <source>
        <strain evidence="9 10">3753O</strain>
    </source>
</reference>
<keyword evidence="4 7" id="KW-0665">Pyrimidine biosynthesis</keyword>
<evidence type="ECO:0000259" key="8">
    <source>
        <dbReference type="SMART" id="SM00934"/>
    </source>
</evidence>
<dbReference type="SUPFAM" id="SSF51366">
    <property type="entry name" value="Ribulose-phoshate binding barrel"/>
    <property type="match status" value="1"/>
</dbReference>
<dbReference type="SMART" id="SM00934">
    <property type="entry name" value="OMPdecase"/>
    <property type="match status" value="1"/>
</dbReference>
<evidence type="ECO:0000256" key="4">
    <source>
        <dbReference type="ARBA" id="ARBA00022975"/>
    </source>
</evidence>
<gene>
    <name evidence="7 9" type="primary">pyrF</name>
    <name evidence="9" type="ORF">Tbon_00895</name>
</gene>
<feature type="domain" description="Orotidine 5'-phosphate decarboxylase" evidence="8">
    <location>
        <begin position="17"/>
        <end position="245"/>
    </location>
</feature>
<proteinExistence type="inferred from homology"/>
<evidence type="ECO:0000256" key="7">
    <source>
        <dbReference type="HAMAP-Rule" id="MF_01215"/>
    </source>
</evidence>
<evidence type="ECO:0000313" key="9">
    <source>
        <dbReference type="EMBL" id="QFG01921.1"/>
    </source>
</evidence>
<evidence type="ECO:0000256" key="5">
    <source>
        <dbReference type="ARBA" id="ARBA00023239"/>
    </source>
</evidence>
<evidence type="ECO:0000256" key="6">
    <source>
        <dbReference type="ARBA" id="ARBA00049157"/>
    </source>
</evidence>
<accession>A0ABX6BY95</accession>
<evidence type="ECO:0000256" key="2">
    <source>
        <dbReference type="ARBA" id="ARBA00008847"/>
    </source>
</evidence>
<keyword evidence="10" id="KW-1185">Reference proteome</keyword>
<dbReference type="InterPro" id="IPR001754">
    <property type="entry name" value="OMPdeCOase_dom"/>
</dbReference>
<feature type="active site" description="Proton donor" evidence="7">
    <location>
        <position position="88"/>
    </location>
</feature>
<evidence type="ECO:0000256" key="3">
    <source>
        <dbReference type="ARBA" id="ARBA00022793"/>
    </source>
</evidence>
<dbReference type="RefSeq" id="WP_158065863.1">
    <property type="nucleotide sequence ID" value="NZ_CP042829.1"/>
</dbReference>
<keyword evidence="5 7" id="KW-0456">Lyase</keyword>
<dbReference type="CDD" id="cd04725">
    <property type="entry name" value="OMP_decarboxylase_like"/>
    <property type="match status" value="1"/>
</dbReference>
<comment type="pathway">
    <text evidence="1 7">Pyrimidine metabolism; UMP biosynthesis via de novo pathway; UMP from orotate: step 2/2.</text>
</comment>
<keyword evidence="3 7" id="KW-0210">Decarboxylase</keyword>
<organism evidence="9 10">
    <name type="scientific">Tepidiforma bonchosmolovskayae</name>
    <dbReference type="NCBI Taxonomy" id="2601677"/>
    <lineage>
        <taxon>Bacteria</taxon>
        <taxon>Bacillati</taxon>
        <taxon>Chloroflexota</taxon>
        <taxon>Tepidiformia</taxon>
        <taxon>Tepidiformales</taxon>
        <taxon>Tepidiformaceae</taxon>
        <taxon>Tepidiforma</taxon>
    </lineage>
</organism>
<name>A0ABX6BY95_9CHLR</name>
<dbReference type="NCBIfam" id="TIGR02127">
    <property type="entry name" value="pyrF_sub2"/>
    <property type="match status" value="1"/>
</dbReference>
<dbReference type="PANTHER" id="PTHR43375">
    <property type="entry name" value="OROTIDINE 5'-PHOSPHATE DECARBOXYLASE"/>
    <property type="match status" value="1"/>
</dbReference>
<comment type="catalytic activity">
    <reaction evidence="6 7">
        <text>orotidine 5'-phosphate + H(+) = UMP + CO2</text>
        <dbReference type="Rhea" id="RHEA:11596"/>
        <dbReference type="ChEBI" id="CHEBI:15378"/>
        <dbReference type="ChEBI" id="CHEBI:16526"/>
        <dbReference type="ChEBI" id="CHEBI:57538"/>
        <dbReference type="ChEBI" id="CHEBI:57865"/>
        <dbReference type="EC" id="4.1.1.23"/>
    </reaction>
</comment>
<dbReference type="HAMAP" id="MF_01215">
    <property type="entry name" value="OMPdecase_type2"/>
    <property type="match status" value="1"/>
</dbReference>
<dbReference type="EMBL" id="CP042829">
    <property type="protein sequence ID" value="QFG01921.1"/>
    <property type="molecule type" value="Genomic_DNA"/>
</dbReference>
<dbReference type="Pfam" id="PF00215">
    <property type="entry name" value="OMPdecase"/>
    <property type="match status" value="1"/>
</dbReference>
<dbReference type="Proteomes" id="UP000326331">
    <property type="component" value="Chromosome"/>
</dbReference>
<protein>
    <recommendedName>
        <fullName evidence="7">Orotidine 5'-phosphate decarboxylase</fullName>
        <ecNumber evidence="7">4.1.1.23</ecNumber>
    </recommendedName>
    <alternativeName>
        <fullName evidence="7">OMP decarboxylase</fullName>
        <shortName evidence="7">OMPDCase</shortName>
        <shortName evidence="7">OMPdecase</shortName>
    </alternativeName>
</protein>
<dbReference type="EC" id="4.1.1.23" evidence="7"/>
<sequence>MTFIERLAARSRALDSLVCVGLDPDFRRHRVEEVAPFLRDVIAATMPYAACYKPNVAFFEQWGIPGLRALEAVLEAIPGEVPVIGDAKRGDIGSTAEAYARALFEAWGFDAVTVNPYLGRDSVEPFLAYRDRGVYLLCRTSNPGAGDFQSLELSDGTRLYEHVAATVAGWGANAGLVVGATAPAELARVRELVPGLPLLIPGVGSQGGTPGEVIGAAGYRHGYVLVNASRSIVYAGAGPEAAANAARALRDALRAARNGS</sequence>
<evidence type="ECO:0000256" key="1">
    <source>
        <dbReference type="ARBA" id="ARBA00004861"/>
    </source>
</evidence>